<dbReference type="EMBL" id="NRRE01000015">
    <property type="protein sequence ID" value="MBK1696376.1"/>
    <property type="molecule type" value="Genomic_DNA"/>
</dbReference>
<dbReference type="Pfam" id="PF00005">
    <property type="entry name" value="ABC_tran"/>
    <property type="match status" value="1"/>
</dbReference>
<dbReference type="InterPro" id="IPR003439">
    <property type="entry name" value="ABC_transporter-like_ATP-bd"/>
</dbReference>
<accession>A0A934QG59</accession>
<dbReference type="SUPFAM" id="SSF52540">
    <property type="entry name" value="P-loop containing nucleoside triphosphate hydrolases"/>
    <property type="match status" value="1"/>
</dbReference>
<dbReference type="GO" id="GO:0140359">
    <property type="term" value="F:ABC-type transporter activity"/>
    <property type="evidence" value="ECO:0007669"/>
    <property type="project" value="InterPro"/>
</dbReference>
<gene>
    <name evidence="10" type="ORF">CKO21_03860</name>
</gene>
<evidence type="ECO:0000313" key="10">
    <source>
        <dbReference type="EMBL" id="MBK1696376.1"/>
    </source>
</evidence>
<feature type="domain" description="ABC transmembrane type-1" evidence="9">
    <location>
        <begin position="26"/>
        <end position="287"/>
    </location>
</feature>
<feature type="transmembrane region" description="Helical" evidence="7">
    <location>
        <begin position="187"/>
        <end position="207"/>
    </location>
</feature>
<dbReference type="Gene3D" id="1.20.1560.10">
    <property type="entry name" value="ABC transporter type 1, transmembrane domain"/>
    <property type="match status" value="1"/>
</dbReference>
<dbReference type="InterPro" id="IPR027417">
    <property type="entry name" value="P-loop_NTPase"/>
</dbReference>
<name>A0A934QG59_9PROT</name>
<dbReference type="GO" id="GO:0034040">
    <property type="term" value="F:ATPase-coupled lipid transmembrane transporter activity"/>
    <property type="evidence" value="ECO:0007669"/>
    <property type="project" value="TreeGrafter"/>
</dbReference>
<evidence type="ECO:0000259" key="8">
    <source>
        <dbReference type="PROSITE" id="PS50893"/>
    </source>
</evidence>
<dbReference type="SUPFAM" id="SSF90123">
    <property type="entry name" value="ABC transporter transmembrane region"/>
    <property type="match status" value="1"/>
</dbReference>
<dbReference type="GO" id="GO:0005524">
    <property type="term" value="F:ATP binding"/>
    <property type="evidence" value="ECO:0007669"/>
    <property type="project" value="UniProtKB-KW"/>
</dbReference>
<organism evidence="10 11">
    <name type="scientific">Rhodovibrio salinarum</name>
    <dbReference type="NCBI Taxonomy" id="1087"/>
    <lineage>
        <taxon>Bacteria</taxon>
        <taxon>Pseudomonadati</taxon>
        <taxon>Pseudomonadota</taxon>
        <taxon>Alphaproteobacteria</taxon>
        <taxon>Rhodospirillales</taxon>
        <taxon>Rhodovibrionaceae</taxon>
        <taxon>Rhodovibrio</taxon>
    </lineage>
</organism>
<evidence type="ECO:0000256" key="2">
    <source>
        <dbReference type="ARBA" id="ARBA00022692"/>
    </source>
</evidence>
<dbReference type="GO" id="GO:0005886">
    <property type="term" value="C:plasma membrane"/>
    <property type="evidence" value="ECO:0007669"/>
    <property type="project" value="UniProtKB-SubCell"/>
</dbReference>
<keyword evidence="5 7" id="KW-1133">Transmembrane helix</keyword>
<evidence type="ECO:0000256" key="1">
    <source>
        <dbReference type="ARBA" id="ARBA00004651"/>
    </source>
</evidence>
<keyword evidence="6 7" id="KW-0472">Membrane</keyword>
<evidence type="ECO:0000313" key="11">
    <source>
        <dbReference type="Proteomes" id="UP000778970"/>
    </source>
</evidence>
<evidence type="ECO:0000259" key="9">
    <source>
        <dbReference type="PROSITE" id="PS50929"/>
    </source>
</evidence>
<evidence type="ECO:0000256" key="4">
    <source>
        <dbReference type="ARBA" id="ARBA00022840"/>
    </source>
</evidence>
<dbReference type="Gene3D" id="3.40.50.300">
    <property type="entry name" value="P-loop containing nucleotide triphosphate hydrolases"/>
    <property type="match status" value="1"/>
</dbReference>
<reference evidence="10" key="1">
    <citation type="submission" date="2017-08" db="EMBL/GenBank/DDBJ databases">
        <authorList>
            <person name="Imhoff J.F."/>
            <person name="Rahn T."/>
            <person name="Kuenzel S."/>
            <person name="Neulinger S.C."/>
        </authorList>
    </citation>
    <scope>NUCLEOTIDE SEQUENCE</scope>
    <source>
        <strain evidence="10">DSM 9154</strain>
    </source>
</reference>
<keyword evidence="3" id="KW-0547">Nucleotide-binding</keyword>
<comment type="subcellular location">
    <subcellularLocation>
        <location evidence="1">Cell membrane</location>
        <topology evidence="1">Multi-pass membrane protein</topology>
    </subcellularLocation>
</comment>
<dbReference type="InterPro" id="IPR036640">
    <property type="entry name" value="ABC1_TM_sf"/>
</dbReference>
<keyword evidence="2 7" id="KW-0812">Transmembrane</keyword>
<comment type="caution">
    <text evidence="10">The sequence shown here is derived from an EMBL/GenBank/DDBJ whole genome shotgun (WGS) entry which is preliminary data.</text>
</comment>
<dbReference type="Proteomes" id="UP000778970">
    <property type="component" value="Unassembled WGS sequence"/>
</dbReference>
<evidence type="ECO:0000256" key="5">
    <source>
        <dbReference type="ARBA" id="ARBA00022989"/>
    </source>
</evidence>
<keyword evidence="4 10" id="KW-0067">ATP-binding</keyword>
<protein>
    <submittedName>
        <fullName evidence="10">ABC transporter ATP-binding protein</fullName>
    </submittedName>
</protein>
<feature type="transmembrane region" description="Helical" evidence="7">
    <location>
        <begin position="25"/>
        <end position="50"/>
    </location>
</feature>
<proteinExistence type="predicted"/>
<dbReference type="InterPro" id="IPR017871">
    <property type="entry name" value="ABC_transporter-like_CS"/>
</dbReference>
<evidence type="ECO:0000256" key="3">
    <source>
        <dbReference type="ARBA" id="ARBA00022741"/>
    </source>
</evidence>
<dbReference type="InterPro" id="IPR003593">
    <property type="entry name" value="AAA+_ATPase"/>
</dbReference>
<evidence type="ECO:0000256" key="7">
    <source>
        <dbReference type="SAM" id="Phobius"/>
    </source>
</evidence>
<dbReference type="PROSITE" id="PS00211">
    <property type="entry name" value="ABC_TRANSPORTER_1"/>
    <property type="match status" value="1"/>
</dbReference>
<sequence>MKGNALGTLAAKILRLLDARERRRGLLVLGLMVMMAGFEVAGIASVLPFLSVLGDPGMIERNAYLQWAYVGLGFDSHHAFLIALAVFGLIVLLAATAVRLVAQYAMVRYAQMRRHSVSRRLLYGHLNRPYEFFLTHNSANLSKTILSEVDQLTANVITPATQLVAYSIVTITVVLFLVVMAPLLALVTMGLIGGFYTLIYVLMRGYLRRIGDERVRANGQRFKAAAQALGGIQELKVLGREQAFFDAFDPASRRYARYLAANELISKLPKRMVEMLGFAAVLGAAIYLLEDRGNLGEVLPVLGAYAVAGNRLLPAVQSVYQGIAKLRFGGAVVDTILDELDATATARHADITRAEPLELTQAFRMRGVAYAYPGQQEPALSDIDLDVPAHSTTSIYGSTGAGKSTLVKLILGLLQPTRGTLDVDGQVLTPTTLPAWQRTIGYVPQDLFLIDDTVARNIALGIPDTEIDWTALQRAAQRARIHEVIADQLPHGYETVLGERGIRLSGGQRQRIAIARALYHDPKVLVLDEATSALDPETERQIVNDLIDQSRDITLIAITHRESISRLCDRVYRVENGTVRLDIQRHDAHT</sequence>
<dbReference type="InterPro" id="IPR039421">
    <property type="entry name" value="Type_1_exporter"/>
</dbReference>
<dbReference type="InterPro" id="IPR011527">
    <property type="entry name" value="ABC1_TM_dom"/>
</dbReference>
<feature type="transmembrane region" description="Helical" evidence="7">
    <location>
        <begin position="272"/>
        <end position="289"/>
    </location>
</feature>
<reference evidence="10" key="2">
    <citation type="journal article" date="2020" name="Microorganisms">
        <title>Osmotic Adaptation and Compatible Solute Biosynthesis of Phototrophic Bacteria as Revealed from Genome Analyses.</title>
        <authorList>
            <person name="Imhoff J.F."/>
            <person name="Rahn T."/>
            <person name="Kunzel S."/>
            <person name="Keller A."/>
            <person name="Neulinger S.C."/>
        </authorList>
    </citation>
    <scope>NUCLEOTIDE SEQUENCE</scope>
    <source>
        <strain evidence="10">DSM 9154</strain>
    </source>
</reference>
<dbReference type="PROSITE" id="PS50893">
    <property type="entry name" value="ABC_TRANSPORTER_2"/>
    <property type="match status" value="1"/>
</dbReference>
<keyword evidence="11" id="KW-1185">Reference proteome</keyword>
<feature type="domain" description="ABC transporter" evidence="8">
    <location>
        <begin position="363"/>
        <end position="590"/>
    </location>
</feature>
<dbReference type="GO" id="GO:0016887">
    <property type="term" value="F:ATP hydrolysis activity"/>
    <property type="evidence" value="ECO:0007669"/>
    <property type="project" value="InterPro"/>
</dbReference>
<dbReference type="PROSITE" id="PS50929">
    <property type="entry name" value="ABC_TM1F"/>
    <property type="match status" value="1"/>
</dbReference>
<feature type="transmembrane region" description="Helical" evidence="7">
    <location>
        <begin position="163"/>
        <end position="181"/>
    </location>
</feature>
<dbReference type="SMART" id="SM00382">
    <property type="entry name" value="AAA"/>
    <property type="match status" value="1"/>
</dbReference>
<dbReference type="PANTHER" id="PTHR24221:SF654">
    <property type="entry name" value="ATP-BINDING CASSETTE SUB-FAMILY B MEMBER 6"/>
    <property type="match status" value="1"/>
</dbReference>
<dbReference type="RefSeq" id="WP_051431780.1">
    <property type="nucleotide sequence ID" value="NZ_NRRE01000015.1"/>
</dbReference>
<feature type="transmembrane region" description="Helical" evidence="7">
    <location>
        <begin position="79"/>
        <end position="102"/>
    </location>
</feature>
<evidence type="ECO:0000256" key="6">
    <source>
        <dbReference type="ARBA" id="ARBA00023136"/>
    </source>
</evidence>
<dbReference type="AlphaFoldDB" id="A0A934QG59"/>
<dbReference type="PANTHER" id="PTHR24221">
    <property type="entry name" value="ATP-BINDING CASSETTE SUB-FAMILY B"/>
    <property type="match status" value="1"/>
</dbReference>
<dbReference type="Pfam" id="PF00664">
    <property type="entry name" value="ABC_membrane"/>
    <property type="match status" value="1"/>
</dbReference>